<protein>
    <submittedName>
        <fullName evidence="1">Str. FM013</fullName>
    </submittedName>
</protein>
<accession>A0A0G4NZX2</accession>
<gene>
    <name evidence="1" type="ORF">PCAMFM013_S003g000417</name>
</gene>
<proteinExistence type="predicted"/>
<organism evidence="1 2">
    <name type="scientific">Penicillium camemberti (strain FM 013)</name>
    <dbReference type="NCBI Taxonomy" id="1429867"/>
    <lineage>
        <taxon>Eukaryota</taxon>
        <taxon>Fungi</taxon>
        <taxon>Dikarya</taxon>
        <taxon>Ascomycota</taxon>
        <taxon>Pezizomycotina</taxon>
        <taxon>Eurotiomycetes</taxon>
        <taxon>Eurotiomycetidae</taxon>
        <taxon>Eurotiales</taxon>
        <taxon>Aspergillaceae</taxon>
        <taxon>Penicillium</taxon>
    </lineage>
</organism>
<reference evidence="1 2" key="1">
    <citation type="journal article" date="2014" name="Nat. Commun.">
        <title>Multiple recent horizontal transfers of a large genomic region in cheese making fungi.</title>
        <authorList>
            <person name="Cheeseman K."/>
            <person name="Ropars J."/>
            <person name="Renault P."/>
            <person name="Dupont J."/>
            <person name="Gouzy J."/>
            <person name="Branca A."/>
            <person name="Abraham A.L."/>
            <person name="Ceppi M."/>
            <person name="Conseiller E."/>
            <person name="Debuchy R."/>
            <person name="Malagnac F."/>
            <person name="Goarin A."/>
            <person name="Silar P."/>
            <person name="Lacoste S."/>
            <person name="Sallet E."/>
            <person name="Bensimon A."/>
            <person name="Giraud T."/>
            <person name="Brygoo Y."/>
        </authorList>
    </citation>
    <scope>NUCLEOTIDE SEQUENCE [LARGE SCALE GENOMIC DNA]</scope>
    <source>
        <strain evidence="2">FM 013</strain>
    </source>
</reference>
<sequence>MLMRLWAQAKEVLLPLTIPVSDYRTIEKSKTFWLSVAVTLMLDYDIYFEVIPT</sequence>
<name>A0A0G4NZX2_PENC3</name>
<dbReference type="Proteomes" id="UP000053732">
    <property type="component" value="Unassembled WGS sequence"/>
</dbReference>
<keyword evidence="2" id="KW-1185">Reference proteome</keyword>
<dbReference type="EMBL" id="HG793136">
    <property type="protein sequence ID" value="CRL19626.1"/>
    <property type="molecule type" value="Genomic_DNA"/>
</dbReference>
<evidence type="ECO:0000313" key="2">
    <source>
        <dbReference type="Proteomes" id="UP000053732"/>
    </source>
</evidence>
<evidence type="ECO:0000313" key="1">
    <source>
        <dbReference type="EMBL" id="CRL19626.1"/>
    </source>
</evidence>
<dbReference type="AlphaFoldDB" id="A0A0G4NZX2"/>